<gene>
    <name evidence="1" type="ORF">OsI_03105</name>
</gene>
<sequence>MVVFDGLRGSVLAQTQQDHIEDKKQQTSNANTSRHSIKILDPYTASSCLVGVQGHGWQVATYLMLWMGWEWPDYTGSLSVDMYRHGSF</sequence>
<organism evidence="1 2">
    <name type="scientific">Oryza sativa subsp. indica</name>
    <name type="common">Rice</name>
    <dbReference type="NCBI Taxonomy" id="39946"/>
    <lineage>
        <taxon>Eukaryota</taxon>
        <taxon>Viridiplantae</taxon>
        <taxon>Streptophyta</taxon>
        <taxon>Embryophyta</taxon>
        <taxon>Tracheophyta</taxon>
        <taxon>Spermatophyta</taxon>
        <taxon>Magnoliopsida</taxon>
        <taxon>Liliopsida</taxon>
        <taxon>Poales</taxon>
        <taxon>Poaceae</taxon>
        <taxon>BOP clade</taxon>
        <taxon>Oryzoideae</taxon>
        <taxon>Oryzeae</taxon>
        <taxon>Oryzinae</taxon>
        <taxon>Oryza</taxon>
        <taxon>Oryza sativa</taxon>
    </lineage>
</organism>
<dbReference type="Gramene" id="BGIOSGA004130-TA">
    <property type="protein sequence ID" value="BGIOSGA004130-PA"/>
    <property type="gene ID" value="BGIOSGA004130"/>
</dbReference>
<protein>
    <submittedName>
        <fullName evidence="1">Uncharacterized protein</fullName>
    </submittedName>
</protein>
<evidence type="ECO:0000313" key="1">
    <source>
        <dbReference type="EMBL" id="EAY75216.1"/>
    </source>
</evidence>
<accession>A2WTC0</accession>
<name>A2WTC0_ORYSI</name>
<keyword evidence="2" id="KW-1185">Reference proteome</keyword>
<evidence type="ECO:0000313" key="2">
    <source>
        <dbReference type="Proteomes" id="UP000007015"/>
    </source>
</evidence>
<dbReference type="HOGENOM" id="CLU_2472583_0_0_1"/>
<dbReference type="AlphaFoldDB" id="A2WTC0"/>
<proteinExistence type="predicted"/>
<dbReference type="Proteomes" id="UP000007015">
    <property type="component" value="Chromosome 1"/>
</dbReference>
<dbReference type="OMA" id="NANTSRH"/>
<dbReference type="EMBL" id="CM000126">
    <property type="protein sequence ID" value="EAY75216.1"/>
    <property type="molecule type" value="Genomic_DNA"/>
</dbReference>
<reference evidence="1 2" key="1">
    <citation type="journal article" date="2005" name="PLoS Biol.">
        <title>The genomes of Oryza sativa: a history of duplications.</title>
        <authorList>
            <person name="Yu J."/>
            <person name="Wang J."/>
            <person name="Lin W."/>
            <person name="Li S."/>
            <person name="Li H."/>
            <person name="Zhou J."/>
            <person name="Ni P."/>
            <person name="Dong W."/>
            <person name="Hu S."/>
            <person name="Zeng C."/>
            <person name="Zhang J."/>
            <person name="Zhang Y."/>
            <person name="Li R."/>
            <person name="Xu Z."/>
            <person name="Li S."/>
            <person name="Li X."/>
            <person name="Zheng H."/>
            <person name="Cong L."/>
            <person name="Lin L."/>
            <person name="Yin J."/>
            <person name="Geng J."/>
            <person name="Li G."/>
            <person name="Shi J."/>
            <person name="Liu J."/>
            <person name="Lv H."/>
            <person name="Li J."/>
            <person name="Wang J."/>
            <person name="Deng Y."/>
            <person name="Ran L."/>
            <person name="Shi X."/>
            <person name="Wang X."/>
            <person name="Wu Q."/>
            <person name="Li C."/>
            <person name="Ren X."/>
            <person name="Wang J."/>
            <person name="Wang X."/>
            <person name="Li D."/>
            <person name="Liu D."/>
            <person name="Zhang X."/>
            <person name="Ji Z."/>
            <person name="Zhao W."/>
            <person name="Sun Y."/>
            <person name="Zhang Z."/>
            <person name="Bao J."/>
            <person name="Han Y."/>
            <person name="Dong L."/>
            <person name="Ji J."/>
            <person name="Chen P."/>
            <person name="Wu S."/>
            <person name="Liu J."/>
            <person name="Xiao Y."/>
            <person name="Bu D."/>
            <person name="Tan J."/>
            <person name="Yang L."/>
            <person name="Ye C."/>
            <person name="Zhang J."/>
            <person name="Xu J."/>
            <person name="Zhou Y."/>
            <person name="Yu Y."/>
            <person name="Zhang B."/>
            <person name="Zhuang S."/>
            <person name="Wei H."/>
            <person name="Liu B."/>
            <person name="Lei M."/>
            <person name="Yu H."/>
            <person name="Li Y."/>
            <person name="Xu H."/>
            <person name="Wei S."/>
            <person name="He X."/>
            <person name="Fang L."/>
            <person name="Zhang Z."/>
            <person name="Zhang Y."/>
            <person name="Huang X."/>
            <person name="Su Z."/>
            <person name="Tong W."/>
            <person name="Li J."/>
            <person name="Tong Z."/>
            <person name="Li S."/>
            <person name="Ye J."/>
            <person name="Wang L."/>
            <person name="Fang L."/>
            <person name="Lei T."/>
            <person name="Chen C."/>
            <person name="Chen H."/>
            <person name="Xu Z."/>
            <person name="Li H."/>
            <person name="Huang H."/>
            <person name="Zhang F."/>
            <person name="Xu H."/>
            <person name="Li N."/>
            <person name="Zhao C."/>
            <person name="Li S."/>
            <person name="Dong L."/>
            <person name="Huang Y."/>
            <person name="Li L."/>
            <person name="Xi Y."/>
            <person name="Qi Q."/>
            <person name="Li W."/>
            <person name="Zhang B."/>
            <person name="Hu W."/>
            <person name="Zhang Y."/>
            <person name="Tian X."/>
            <person name="Jiao Y."/>
            <person name="Liang X."/>
            <person name="Jin J."/>
            <person name="Gao L."/>
            <person name="Zheng W."/>
            <person name="Hao B."/>
            <person name="Liu S."/>
            <person name="Wang W."/>
            <person name="Yuan L."/>
            <person name="Cao M."/>
            <person name="McDermott J."/>
            <person name="Samudrala R."/>
            <person name="Wang J."/>
            <person name="Wong G.K."/>
            <person name="Yang H."/>
        </authorList>
    </citation>
    <scope>NUCLEOTIDE SEQUENCE [LARGE SCALE GENOMIC DNA]</scope>
    <source>
        <strain evidence="2">cv. 93-11</strain>
    </source>
</reference>